<dbReference type="InterPro" id="IPR006433">
    <property type="entry name" value="Prohead_protease"/>
</dbReference>
<dbReference type="InterPro" id="IPR054613">
    <property type="entry name" value="Peptidase_S78_dom"/>
</dbReference>
<name>A0ABX2JES2_9SPHN</name>
<dbReference type="Pfam" id="PF04586">
    <property type="entry name" value="Peptidase_S78"/>
    <property type="match status" value="1"/>
</dbReference>
<evidence type="ECO:0000313" key="6">
    <source>
        <dbReference type="Proteomes" id="UP000621447"/>
    </source>
</evidence>
<feature type="domain" description="Prohead serine protease" evidence="4">
    <location>
        <begin position="9"/>
        <end position="141"/>
    </location>
</feature>
<keyword evidence="6" id="KW-1185">Reference proteome</keyword>
<comment type="caution">
    <text evidence="5">The sequence shown here is derived from an EMBL/GenBank/DDBJ whole genome shotgun (WGS) entry which is preliminary data.</text>
</comment>
<evidence type="ECO:0000259" key="4">
    <source>
        <dbReference type="Pfam" id="PF04586"/>
    </source>
</evidence>
<dbReference type="NCBIfam" id="TIGR01543">
    <property type="entry name" value="proheadase_HK97"/>
    <property type="match status" value="1"/>
</dbReference>
<keyword evidence="1" id="KW-1188">Viral release from host cell</keyword>
<gene>
    <name evidence="5" type="ORF">HRV97_03180</name>
</gene>
<dbReference type="RefSeq" id="WP_174192214.1">
    <property type="nucleotide sequence ID" value="NZ_JABULH010000001.1"/>
</dbReference>
<evidence type="ECO:0000256" key="3">
    <source>
        <dbReference type="ARBA" id="ARBA00022801"/>
    </source>
</evidence>
<protein>
    <submittedName>
        <fullName evidence="5">HK97 family phage prohead protease</fullName>
    </submittedName>
</protein>
<dbReference type="GO" id="GO:0006508">
    <property type="term" value="P:proteolysis"/>
    <property type="evidence" value="ECO:0007669"/>
    <property type="project" value="UniProtKB-KW"/>
</dbReference>
<keyword evidence="3" id="KW-0378">Hydrolase</keyword>
<organism evidence="5 6">
    <name type="scientific">Sphingomonas hominis</name>
    <dbReference type="NCBI Taxonomy" id="2741495"/>
    <lineage>
        <taxon>Bacteria</taxon>
        <taxon>Pseudomonadati</taxon>
        <taxon>Pseudomonadota</taxon>
        <taxon>Alphaproteobacteria</taxon>
        <taxon>Sphingomonadales</taxon>
        <taxon>Sphingomonadaceae</taxon>
        <taxon>Sphingomonas</taxon>
    </lineage>
</organism>
<dbReference type="GO" id="GO:0008233">
    <property type="term" value="F:peptidase activity"/>
    <property type="evidence" value="ECO:0007669"/>
    <property type="project" value="UniProtKB-KW"/>
</dbReference>
<accession>A0ABX2JES2</accession>
<dbReference type="EMBL" id="JABULH010000001">
    <property type="protein sequence ID" value="NTS64164.1"/>
    <property type="molecule type" value="Genomic_DNA"/>
</dbReference>
<proteinExistence type="predicted"/>
<dbReference type="Proteomes" id="UP000621447">
    <property type="component" value="Unassembled WGS sequence"/>
</dbReference>
<reference evidence="5 6" key="1">
    <citation type="submission" date="2020-06" db="EMBL/GenBank/DDBJ databases">
        <title>Sphingomonas hominis sp. nov., a member of the Sphingomonas, isolated from the hair of a 22-year-old girl.</title>
        <authorList>
            <person name="Zhang D.-F."/>
            <person name="Cui X.-W."/>
        </authorList>
    </citation>
    <scope>NUCLEOTIDE SEQUENCE [LARGE SCALE GENOMIC DNA]</scope>
    <source>
        <strain evidence="5 6">HHU CXW</strain>
    </source>
</reference>
<evidence type="ECO:0000256" key="1">
    <source>
        <dbReference type="ARBA" id="ARBA00022612"/>
    </source>
</evidence>
<evidence type="ECO:0000256" key="2">
    <source>
        <dbReference type="ARBA" id="ARBA00022670"/>
    </source>
</evidence>
<sequence>MEELDIVLDAKALDDDGNIEGLAVGYGDIDHGNDIVARGAVQLEGRKSIPMLLHHDRKKPVGVWTEFTDQPDGLRVKGQFSANTLAREARQDVKLGVITGLSMGFITKKHRLEGKARHLLEVGLHEISLVTVPMHNRTRILSIKDILGGGELPSVRQFEEFLRDAGGFSKSVAAAIATKAAPHLRGEPEAKAIDELQQFYTALRG</sequence>
<evidence type="ECO:0000313" key="5">
    <source>
        <dbReference type="EMBL" id="NTS64164.1"/>
    </source>
</evidence>
<keyword evidence="2 5" id="KW-0645">Protease</keyword>